<protein>
    <submittedName>
        <fullName evidence="10">3-deoxy-D-manno-octulosonate 8-phosphate phosphatase</fullName>
    </submittedName>
</protein>
<dbReference type="InterPro" id="IPR023214">
    <property type="entry name" value="HAD_sf"/>
</dbReference>
<comment type="similarity">
    <text evidence="2">Belongs to the KdsC family.</text>
</comment>
<dbReference type="RefSeq" id="WP_126341622.1">
    <property type="nucleotide sequence ID" value="NZ_CP041698.1"/>
</dbReference>
<gene>
    <name evidence="10" type="ORF">EKD02_01840</name>
    <name evidence="8" type="ORF">FP507_09480</name>
    <name evidence="9" type="ORF">GJ685_03970</name>
</gene>
<evidence type="ECO:0000256" key="3">
    <source>
        <dbReference type="ARBA" id="ARBA00011881"/>
    </source>
</evidence>
<dbReference type="GO" id="GO:0046872">
    <property type="term" value="F:metal ion binding"/>
    <property type="evidence" value="ECO:0007669"/>
    <property type="project" value="UniProtKB-KW"/>
</dbReference>
<dbReference type="NCBIfam" id="TIGR01670">
    <property type="entry name" value="KdsC-phosphatas"/>
    <property type="match status" value="1"/>
</dbReference>
<evidence type="ECO:0000313" key="12">
    <source>
        <dbReference type="Proteomes" id="UP000327458"/>
    </source>
</evidence>
<dbReference type="EMBL" id="RXYK01000002">
    <property type="protein sequence ID" value="RTY39442.1"/>
    <property type="molecule type" value="Genomic_DNA"/>
</dbReference>
<dbReference type="EMBL" id="VMRG01000001">
    <property type="protein sequence ID" value="KAA6233232.1"/>
    <property type="molecule type" value="Genomic_DNA"/>
</dbReference>
<dbReference type="AlphaFoldDB" id="A0A3S0NBF1"/>
<dbReference type="PIRSF" id="PIRSF006118">
    <property type="entry name" value="KDO8-P_Ptase"/>
    <property type="match status" value="1"/>
</dbReference>
<evidence type="ECO:0000256" key="5">
    <source>
        <dbReference type="ARBA" id="ARBA00022801"/>
    </source>
</evidence>
<evidence type="ECO:0000313" key="11">
    <source>
        <dbReference type="Proteomes" id="UP000279908"/>
    </source>
</evidence>
<evidence type="ECO:0000256" key="7">
    <source>
        <dbReference type="PIRSR" id="PIRSR006118-2"/>
    </source>
</evidence>
<dbReference type="Proteomes" id="UP000327458">
    <property type="component" value="Unassembled WGS sequence"/>
</dbReference>
<reference evidence="9 13" key="3">
    <citation type="submission" date="2019-11" db="EMBL/GenBank/DDBJ databases">
        <title>Green- and brown-colored morphotypes of Chlorobia in the stratified aquatic ecosystems of Kandalaksha Gulf (White Sea): A model for study of the accessory genome evolution.</title>
        <authorList>
            <person name="Grouzdev D.S."/>
        </authorList>
    </citation>
    <scope>NUCLEOTIDE SEQUENCE [LARGE SCALE GENOMIC DNA]</scope>
    <source>
        <strain evidence="9 13">ZM</strain>
    </source>
</reference>
<evidence type="ECO:0000313" key="10">
    <source>
        <dbReference type="EMBL" id="RTY39442.1"/>
    </source>
</evidence>
<dbReference type="Proteomes" id="UP000279908">
    <property type="component" value="Unassembled WGS sequence"/>
</dbReference>
<evidence type="ECO:0000313" key="13">
    <source>
        <dbReference type="Proteomes" id="UP000489351"/>
    </source>
</evidence>
<dbReference type="Proteomes" id="UP000489351">
    <property type="component" value="Unassembled WGS sequence"/>
</dbReference>
<dbReference type="GO" id="GO:0016788">
    <property type="term" value="F:hydrolase activity, acting on ester bonds"/>
    <property type="evidence" value="ECO:0007669"/>
    <property type="project" value="InterPro"/>
</dbReference>
<comment type="caution">
    <text evidence="10">The sequence shown here is derived from an EMBL/GenBank/DDBJ whole genome shotgun (WGS) entry which is preliminary data.</text>
</comment>
<dbReference type="EMBL" id="WUBZ01000009">
    <property type="protein sequence ID" value="MWV54221.1"/>
    <property type="molecule type" value="Genomic_DNA"/>
</dbReference>
<dbReference type="GO" id="GO:0008781">
    <property type="term" value="F:N-acylneuraminate cytidylyltransferase activity"/>
    <property type="evidence" value="ECO:0007669"/>
    <property type="project" value="TreeGrafter"/>
</dbReference>
<evidence type="ECO:0000313" key="9">
    <source>
        <dbReference type="EMBL" id="MWV54221.1"/>
    </source>
</evidence>
<organism evidence="10 11">
    <name type="scientific">Chlorobium phaeovibrioides</name>
    <dbReference type="NCBI Taxonomy" id="1094"/>
    <lineage>
        <taxon>Bacteria</taxon>
        <taxon>Pseudomonadati</taxon>
        <taxon>Chlorobiota</taxon>
        <taxon>Chlorobiia</taxon>
        <taxon>Chlorobiales</taxon>
        <taxon>Chlorobiaceae</taxon>
        <taxon>Chlorobium/Pelodictyon group</taxon>
        <taxon>Chlorobium</taxon>
    </lineage>
</organism>
<evidence type="ECO:0000256" key="2">
    <source>
        <dbReference type="ARBA" id="ARBA00005893"/>
    </source>
</evidence>
<name>A0A3S0NBF1_CHLPH</name>
<evidence type="ECO:0000313" key="8">
    <source>
        <dbReference type="EMBL" id="KAA6233232.1"/>
    </source>
</evidence>
<dbReference type="PANTHER" id="PTHR21485">
    <property type="entry name" value="HAD SUPERFAMILY MEMBERS CMAS AND KDSC"/>
    <property type="match status" value="1"/>
</dbReference>
<reference evidence="8 12" key="2">
    <citation type="submission" date="2019-07" db="EMBL/GenBank/DDBJ databases">
        <title>Draft genome Sequence of Chlorobium phaeovibrioides sp. strain PhvTcv-s14, from the Phylum Chlorobi.</title>
        <authorList>
            <person name="Babenko V."/>
            <person name="Boldyreva D."/>
            <person name="Kanygina A."/>
            <person name="Selezneva O."/>
            <person name="Akopiyan T."/>
            <person name="Lunina O."/>
        </authorList>
    </citation>
    <scope>NUCLEOTIDE SEQUENCE [LARGE SCALE GENOMIC DNA]</scope>
    <source>
        <strain evidence="8 12">GrTcv12</strain>
    </source>
</reference>
<feature type="binding site" evidence="7">
    <location>
        <position position="27"/>
    </location>
    <ligand>
        <name>substrate</name>
    </ligand>
</feature>
<dbReference type="Gene3D" id="3.40.50.1000">
    <property type="entry name" value="HAD superfamily/HAD-like"/>
    <property type="match status" value="1"/>
</dbReference>
<dbReference type="InterPro" id="IPR036412">
    <property type="entry name" value="HAD-like_sf"/>
</dbReference>
<dbReference type="InterPro" id="IPR050793">
    <property type="entry name" value="CMP-NeuNAc_synthase"/>
</dbReference>
<keyword evidence="5" id="KW-0378">Hydrolase</keyword>
<dbReference type="PANTHER" id="PTHR21485:SF3">
    <property type="entry name" value="N-ACYLNEURAMINATE CYTIDYLYLTRANSFERASE"/>
    <property type="match status" value="1"/>
</dbReference>
<evidence type="ECO:0000256" key="1">
    <source>
        <dbReference type="ARBA" id="ARBA00001946"/>
    </source>
</evidence>
<feature type="binding site" evidence="7">
    <location>
        <position position="118"/>
    </location>
    <ligand>
        <name>Mg(2+)</name>
        <dbReference type="ChEBI" id="CHEBI:18420"/>
    </ligand>
</feature>
<evidence type="ECO:0000256" key="4">
    <source>
        <dbReference type="ARBA" id="ARBA00022723"/>
    </source>
</evidence>
<reference evidence="10 11" key="1">
    <citation type="submission" date="2018-12" db="EMBL/GenBank/DDBJ databases">
        <authorList>
            <person name="Lunina O.N."/>
            <person name="Grouzdev D.S."/>
            <person name="Gorlenko V.M."/>
            <person name="Savvichev A.S."/>
        </authorList>
    </citation>
    <scope>NUCLEOTIDE SEQUENCE [LARGE SCALE GENOMIC DNA]</scope>
    <source>
        <strain evidence="10 11">BrKhr-17</strain>
    </source>
</reference>
<evidence type="ECO:0000256" key="6">
    <source>
        <dbReference type="ARBA" id="ARBA00022842"/>
    </source>
</evidence>
<comment type="cofactor">
    <cofactor evidence="1 7">
        <name>Mg(2+)</name>
        <dbReference type="ChEBI" id="CHEBI:18420"/>
    </cofactor>
</comment>
<accession>A0A3S0NBF1</accession>
<dbReference type="InterPro" id="IPR010023">
    <property type="entry name" value="KdsC_fam"/>
</dbReference>
<keyword evidence="4 7" id="KW-0479">Metal-binding</keyword>
<sequence>MQPSQADPSSRVSQALKAVRALFFPIDGVLNGSRITVEGNGLELCSISIRDALGIKEAVGQGIRVAVYSPRSSEGYRTLLGELGVRDFYFSADDFFSAYESFRDRYALSDEACACIGDDIGDIPVLEKVGFPVTAINGADYLRNRVGYISAYEGGDGCIREIVEMILSEQGKWPFCEASSAEG</sequence>
<keyword evidence="6 7" id="KW-0460">Magnesium</keyword>
<keyword evidence="13" id="KW-1185">Reference proteome</keyword>
<dbReference type="SUPFAM" id="SSF56784">
    <property type="entry name" value="HAD-like"/>
    <property type="match status" value="1"/>
</dbReference>
<proteinExistence type="inferred from homology"/>
<comment type="subunit">
    <text evidence="3">Homotetramer.</text>
</comment>